<dbReference type="InterPro" id="IPR036770">
    <property type="entry name" value="Ankyrin_rpt-contain_sf"/>
</dbReference>
<dbReference type="PROSITE" id="PS50088">
    <property type="entry name" value="ANK_REPEAT"/>
    <property type="match status" value="5"/>
</dbReference>
<keyword evidence="5" id="KW-1185">Reference proteome</keyword>
<evidence type="ECO:0000256" key="2">
    <source>
        <dbReference type="ARBA" id="ARBA00023043"/>
    </source>
</evidence>
<evidence type="ECO:0000313" key="4">
    <source>
        <dbReference type="EMBL" id="ABW26604.1"/>
    </source>
</evidence>
<dbReference type="HOGENOM" id="CLU_614857_0_0_3"/>
<evidence type="ECO:0000313" key="5">
    <source>
        <dbReference type="Proteomes" id="UP000000268"/>
    </source>
</evidence>
<reference evidence="4 5" key="1">
    <citation type="journal article" date="2008" name="Proc. Natl. Acad. Sci. U.S.A.">
        <title>Niche adaptation and genome expansion in the chlorophyll d-producing cyanobacterium Acaryochloris marina.</title>
        <authorList>
            <person name="Swingley W.D."/>
            <person name="Chen M."/>
            <person name="Cheung P.C."/>
            <person name="Conrad A.L."/>
            <person name="Dejesa L.C."/>
            <person name="Hao J."/>
            <person name="Honchak B.M."/>
            <person name="Karbach L.E."/>
            <person name="Kurdoglu A."/>
            <person name="Lahiri S."/>
            <person name="Mastrian S.D."/>
            <person name="Miyashita H."/>
            <person name="Page L."/>
            <person name="Ramakrishna P."/>
            <person name="Satoh S."/>
            <person name="Sattley W.M."/>
            <person name="Shimada Y."/>
            <person name="Taylor H.L."/>
            <person name="Tomo T."/>
            <person name="Tsuchiya T."/>
            <person name="Wang Z.T."/>
            <person name="Raymond J."/>
            <person name="Mimuro M."/>
            <person name="Blankenship R.E."/>
            <person name="Touchman J.W."/>
        </authorList>
    </citation>
    <scope>NUCLEOTIDE SEQUENCE [LARGE SCALE GENOMIC DNA]</scope>
    <source>
        <strain evidence="5">MBIC 11017</strain>
    </source>
</reference>
<feature type="repeat" description="ANK" evidence="3">
    <location>
        <begin position="281"/>
        <end position="307"/>
    </location>
</feature>
<dbReference type="EMBL" id="CP000828">
    <property type="protein sequence ID" value="ABW26604.1"/>
    <property type="molecule type" value="Genomic_DNA"/>
</dbReference>
<evidence type="ECO:0000256" key="3">
    <source>
        <dbReference type="PROSITE-ProRule" id="PRU00023"/>
    </source>
</evidence>
<protein>
    <submittedName>
        <fullName evidence="4">Uncharacterized protein</fullName>
    </submittedName>
</protein>
<feature type="repeat" description="ANK" evidence="3">
    <location>
        <begin position="68"/>
        <end position="100"/>
    </location>
</feature>
<proteinExistence type="predicted"/>
<dbReference type="SMART" id="SM00248">
    <property type="entry name" value="ANK"/>
    <property type="match status" value="9"/>
</dbReference>
<dbReference type="KEGG" id="amr:AM1_1580"/>
<gene>
    <name evidence="4" type="ordered locus">AM1_1580</name>
</gene>
<dbReference type="GO" id="GO:0003723">
    <property type="term" value="F:RNA binding"/>
    <property type="evidence" value="ECO:0007669"/>
    <property type="project" value="TreeGrafter"/>
</dbReference>
<dbReference type="GO" id="GO:0006396">
    <property type="term" value="P:RNA processing"/>
    <property type="evidence" value="ECO:0007669"/>
    <property type="project" value="TreeGrafter"/>
</dbReference>
<feature type="repeat" description="ANK" evidence="3">
    <location>
        <begin position="184"/>
        <end position="216"/>
    </location>
</feature>
<sequence length="445" mass="49320">METFLEAIEADDVGIVRQFIVENKAEVNTLLDESSILGHAALHGSLMTVKFLVAAGAAVNLPFEKYYDIAPPLLDAIEDGNLEIIRFLVESGADVNAVRGGRCALGIAAHSGLEDIYAFLLPLTHPSLLKQAEELLPEGHDFKQKRNTLSKQEQELFESVRRTDLKNLEQLIFQKVNVNIIDERGYTPLMYALEKRKYSSTEILLNAGADPNFVARTIILAVGSNDPDIIQLLIKAGVDLNIQCNGMNVFTPIVDLPHKYCKEIIELLLKAGANIDQRDDYGNSLLMLATYKGREDIIQILMNNGASKYHLKNIELLMAAEKGNLDQVIDLLHSESQLDINAQEFRGRSVLTCAVIGKHTEVVKTLITNGADINQIDSQGRTPLMWAISTGNMTVIDYIIQAGADISIESKDGETTLDGVKYNCPVKPNDRKKLIQVLSFRNNYK</sequence>
<dbReference type="InterPro" id="IPR002110">
    <property type="entry name" value="Ankyrin_rpt"/>
</dbReference>
<dbReference type="eggNOG" id="COG0666">
    <property type="taxonomic scope" value="Bacteria"/>
</dbReference>
<dbReference type="PROSITE" id="PS50297">
    <property type="entry name" value="ANK_REP_REGION"/>
    <property type="match status" value="5"/>
</dbReference>
<dbReference type="Proteomes" id="UP000000268">
    <property type="component" value="Chromosome"/>
</dbReference>
<feature type="repeat" description="ANK" evidence="3">
    <location>
        <begin position="379"/>
        <end position="411"/>
    </location>
</feature>
<dbReference type="Pfam" id="PF00023">
    <property type="entry name" value="Ank"/>
    <property type="match status" value="1"/>
</dbReference>
<keyword evidence="1" id="KW-0677">Repeat</keyword>
<accession>B0CA17</accession>
<evidence type="ECO:0000256" key="1">
    <source>
        <dbReference type="ARBA" id="ARBA00022737"/>
    </source>
</evidence>
<name>B0CA17_ACAM1</name>
<dbReference type="GO" id="GO:0004540">
    <property type="term" value="F:RNA nuclease activity"/>
    <property type="evidence" value="ECO:0007669"/>
    <property type="project" value="TreeGrafter"/>
</dbReference>
<dbReference type="STRING" id="329726.AM1_1580"/>
<dbReference type="SUPFAM" id="SSF48403">
    <property type="entry name" value="Ankyrin repeat"/>
    <property type="match status" value="1"/>
</dbReference>
<dbReference type="Pfam" id="PF12796">
    <property type="entry name" value="Ank_2"/>
    <property type="match status" value="3"/>
</dbReference>
<dbReference type="PANTHER" id="PTHR24141">
    <property type="entry name" value="2-5A-DEPENDENT RIBONUCLEASE"/>
    <property type="match status" value="1"/>
</dbReference>
<organism evidence="4 5">
    <name type="scientific">Acaryochloris marina (strain MBIC 11017)</name>
    <dbReference type="NCBI Taxonomy" id="329726"/>
    <lineage>
        <taxon>Bacteria</taxon>
        <taxon>Bacillati</taxon>
        <taxon>Cyanobacteriota</taxon>
        <taxon>Cyanophyceae</taxon>
        <taxon>Acaryochloridales</taxon>
        <taxon>Acaryochloridaceae</taxon>
        <taxon>Acaryochloris</taxon>
    </lineage>
</organism>
<dbReference type="Gene3D" id="1.25.40.20">
    <property type="entry name" value="Ankyrin repeat-containing domain"/>
    <property type="match status" value="4"/>
</dbReference>
<dbReference type="AlphaFoldDB" id="B0CA17"/>
<feature type="repeat" description="ANK" evidence="3">
    <location>
        <begin position="346"/>
        <end position="378"/>
    </location>
</feature>
<dbReference type="PANTHER" id="PTHR24141:SF1">
    <property type="entry name" value="2-5A-DEPENDENT RIBONUCLEASE"/>
    <property type="match status" value="1"/>
</dbReference>
<keyword evidence="2 3" id="KW-0040">ANK repeat</keyword>